<dbReference type="Gene3D" id="1.25.40.10">
    <property type="entry name" value="Tetratricopeptide repeat domain"/>
    <property type="match status" value="1"/>
</dbReference>
<dbReference type="SUPFAM" id="SSF81901">
    <property type="entry name" value="HCP-like"/>
    <property type="match status" value="1"/>
</dbReference>
<dbReference type="OrthoDB" id="6691782at2"/>
<dbReference type="InterPro" id="IPR011990">
    <property type="entry name" value="TPR-like_helical_dom_sf"/>
</dbReference>
<keyword evidence="2" id="KW-1185">Reference proteome</keyword>
<dbReference type="SMART" id="SM00671">
    <property type="entry name" value="SEL1"/>
    <property type="match status" value="1"/>
</dbReference>
<dbReference type="InterPro" id="IPR006597">
    <property type="entry name" value="Sel1-like"/>
</dbReference>
<dbReference type="PANTHER" id="PTHR43628">
    <property type="entry name" value="ACTIVATOR OF C KINASE PROTEIN 1-RELATED"/>
    <property type="match status" value="1"/>
</dbReference>
<dbReference type="Proteomes" id="UP000593966">
    <property type="component" value="Chromosome"/>
</dbReference>
<organism evidence="1 2">
    <name type="scientific">Acinetobacter piscicola</name>
    <dbReference type="NCBI Taxonomy" id="2006115"/>
    <lineage>
        <taxon>Bacteria</taxon>
        <taxon>Pseudomonadati</taxon>
        <taxon>Pseudomonadota</taxon>
        <taxon>Gammaproteobacteria</taxon>
        <taxon>Moraxellales</taxon>
        <taxon>Moraxellaceae</taxon>
        <taxon>Acinetobacter</taxon>
    </lineage>
</organism>
<dbReference type="PANTHER" id="PTHR43628:SF1">
    <property type="entry name" value="CHITIN SYNTHASE REGULATORY FACTOR 2-RELATED"/>
    <property type="match status" value="1"/>
</dbReference>
<reference evidence="1 2" key="1">
    <citation type="submission" date="2020-02" db="EMBL/GenBank/DDBJ databases">
        <title>Tigecycline-resistant Acinetobacter species from pigs and migratory birds.</title>
        <authorList>
            <person name="Chen C."/>
            <person name="Sun J."/>
            <person name="Liao X.-P."/>
            <person name="Liu Y.-H."/>
        </authorList>
    </citation>
    <scope>NUCLEOTIDE SEQUENCE [LARGE SCALE GENOMIC DNA]</scope>
    <source>
        <strain evidence="1 2">YH12207_T</strain>
    </source>
</reference>
<dbReference type="Pfam" id="PF08238">
    <property type="entry name" value="Sel1"/>
    <property type="match status" value="2"/>
</dbReference>
<evidence type="ECO:0000313" key="1">
    <source>
        <dbReference type="EMBL" id="QOW47981.1"/>
    </source>
</evidence>
<sequence length="104" mass="11966">MRSYQRAQHFEHLSVNSFSSLPYTLTEENPNSHQRNAIWYFLNAALQGYSTAQFKLGMLYLNGQLGLEPNLEKAEMWLNLAANQGHIEASNELSKLYYLIKINA</sequence>
<name>A0A4Q4H5Y1_9GAMM</name>
<dbReference type="AlphaFoldDB" id="A0A4Q4H5Y1"/>
<proteinExistence type="predicted"/>
<protein>
    <submittedName>
        <fullName evidence="1">Sel1 repeat family protein</fullName>
    </submittedName>
</protein>
<dbReference type="EMBL" id="CP048659">
    <property type="protein sequence ID" value="QOW47981.1"/>
    <property type="molecule type" value="Genomic_DNA"/>
</dbReference>
<accession>A0A4Q4H5Y1</accession>
<evidence type="ECO:0000313" key="2">
    <source>
        <dbReference type="Proteomes" id="UP000593966"/>
    </source>
</evidence>
<dbReference type="InterPro" id="IPR052945">
    <property type="entry name" value="Mitotic_Regulator"/>
</dbReference>
<gene>
    <name evidence="1" type="ORF">G0028_17575</name>
</gene>